<keyword evidence="2" id="KW-1185">Reference proteome</keyword>
<name>A0ACB8GBY9_9SAUR</name>
<accession>A0ACB8GBY9</accession>
<dbReference type="Proteomes" id="UP000827872">
    <property type="component" value="Linkage Group LG01"/>
</dbReference>
<reference evidence="1" key="1">
    <citation type="submission" date="2021-08" db="EMBL/GenBank/DDBJ databases">
        <title>The first chromosome-level gecko genome reveals the dynamic sex chromosomes of Neotropical dwarf geckos (Sphaerodactylidae: Sphaerodactylus).</title>
        <authorList>
            <person name="Pinto B.J."/>
            <person name="Keating S.E."/>
            <person name="Gamble T."/>
        </authorList>
    </citation>
    <scope>NUCLEOTIDE SEQUENCE</scope>
    <source>
        <strain evidence="1">TG3544</strain>
    </source>
</reference>
<gene>
    <name evidence="1" type="ORF">K3G42_025678</name>
</gene>
<comment type="caution">
    <text evidence="1">The sequence shown here is derived from an EMBL/GenBank/DDBJ whole genome shotgun (WGS) entry which is preliminary data.</text>
</comment>
<protein>
    <submittedName>
        <fullName evidence="1">Uncharacterized protein</fullName>
    </submittedName>
</protein>
<organism evidence="1 2">
    <name type="scientific">Sphaerodactylus townsendi</name>
    <dbReference type="NCBI Taxonomy" id="933632"/>
    <lineage>
        <taxon>Eukaryota</taxon>
        <taxon>Metazoa</taxon>
        <taxon>Chordata</taxon>
        <taxon>Craniata</taxon>
        <taxon>Vertebrata</taxon>
        <taxon>Euteleostomi</taxon>
        <taxon>Lepidosauria</taxon>
        <taxon>Squamata</taxon>
        <taxon>Bifurcata</taxon>
        <taxon>Gekkota</taxon>
        <taxon>Sphaerodactylidae</taxon>
        <taxon>Sphaerodactylus</taxon>
    </lineage>
</organism>
<evidence type="ECO:0000313" key="1">
    <source>
        <dbReference type="EMBL" id="KAH8017042.1"/>
    </source>
</evidence>
<proteinExistence type="predicted"/>
<evidence type="ECO:0000313" key="2">
    <source>
        <dbReference type="Proteomes" id="UP000827872"/>
    </source>
</evidence>
<sequence length="104" mass="11182">MEGEFWNQSDLNSTQLPCGGPNSTQGARGGGPCPSAGVDPSMVTAIVIMALYSIVCVVGLFGNFLVMYVIISLKPKRKVREASKSDLENTRESVESQWGRTVSK</sequence>
<dbReference type="EMBL" id="CM037614">
    <property type="protein sequence ID" value="KAH8017042.1"/>
    <property type="molecule type" value="Genomic_DNA"/>
</dbReference>